<gene>
    <name evidence="8" type="ORF">ACA1_361230</name>
</gene>
<keyword evidence="4" id="KW-0547">Nucleotide-binding</keyword>
<comment type="subcellular location">
    <subcellularLocation>
        <location evidence="1">Cytoplasm</location>
    </subcellularLocation>
</comment>
<sequence length="622" mass="67967">MGLRSLGFVLVVLLLLASVGTATEEAGKIDAAETTETEAVVPRPSIPPLKRFVVDEIASNHTLVRKELVGRGWVEPSRAAKKRSSWSGSGAATAHFLWTWSVDRTKAAPAGQIVNHFPHFQEIGTKIGLWKNLYALHQAEASLLLRQEAGADLHPPPAGGEGRAAPVVTDVHTFFPRCYLLVGDPEAERTSDVVVDPLVAEREKRRFMADFLRGEPAPKLVACDGEECTSSSSARTDGAGQQLSELRPWPQQPSIEGSKNIWIVKPSRAARGVGIQLFSNLTALLEHTLGVEAAAELMAAPKDFAPGPLSSSVATAADQPAAAIDTNASIPIGHSSSTLNPDLTTYTTTSATHDNDTAAASAGDPSTVADEAPSSEPSFIVQKYIERPLLVSGLKFDMRQFVLVASLDPLVVFISDDFYLRFTAQPFTLDNIDDRFLHLTNHQVQKHAPDFHSAEIKENQWSSRTFIQHLSDTYGEGTWEKRITPLIDKLIVTTMLSWPSSGHREGSFEMLGLDIMLDEDLRPWLLEVNTNPGLHLLTDVVNEHHPKFVADMFKVIIDERASWEALPAFNPTFTAGEEAPMVVGSLRLAYKGHKSTTASQPPATASPRKQRQRGKVRDWDNL</sequence>
<dbReference type="GO" id="GO:0015630">
    <property type="term" value="C:microtubule cytoskeleton"/>
    <property type="evidence" value="ECO:0007669"/>
    <property type="project" value="TreeGrafter"/>
</dbReference>
<dbReference type="Gene3D" id="3.30.1490.20">
    <property type="entry name" value="ATP-grasp fold, A domain"/>
    <property type="match status" value="1"/>
</dbReference>
<protein>
    <submittedName>
        <fullName evidence="8">Tubulintyrosine ligase family protein</fullName>
    </submittedName>
</protein>
<evidence type="ECO:0000313" key="8">
    <source>
        <dbReference type="EMBL" id="ELR23085.1"/>
    </source>
</evidence>
<dbReference type="RefSeq" id="XP_004352562.1">
    <property type="nucleotide sequence ID" value="XM_004352510.1"/>
</dbReference>
<evidence type="ECO:0000256" key="2">
    <source>
        <dbReference type="ARBA" id="ARBA00022490"/>
    </source>
</evidence>
<reference evidence="8 9" key="1">
    <citation type="journal article" date="2013" name="Genome Biol.">
        <title>Genome of Acanthamoeba castellanii highlights extensive lateral gene transfer and early evolution of tyrosine kinase signaling.</title>
        <authorList>
            <person name="Clarke M."/>
            <person name="Lohan A.J."/>
            <person name="Liu B."/>
            <person name="Lagkouvardos I."/>
            <person name="Roy S."/>
            <person name="Zafar N."/>
            <person name="Bertelli C."/>
            <person name="Schilde C."/>
            <person name="Kianianmomeni A."/>
            <person name="Burglin T.R."/>
            <person name="Frech C."/>
            <person name="Turcotte B."/>
            <person name="Kopec K.O."/>
            <person name="Synnott J.M."/>
            <person name="Choo C."/>
            <person name="Paponov I."/>
            <person name="Finkler A."/>
            <person name="Soon Heng Tan C."/>
            <person name="Hutchins A.P."/>
            <person name="Weinmeier T."/>
            <person name="Rattei T."/>
            <person name="Chu J.S."/>
            <person name="Gimenez G."/>
            <person name="Irimia M."/>
            <person name="Rigden D.J."/>
            <person name="Fitzpatrick D.A."/>
            <person name="Lorenzo-Morales J."/>
            <person name="Bateman A."/>
            <person name="Chiu C.H."/>
            <person name="Tang P."/>
            <person name="Hegemann P."/>
            <person name="Fromm H."/>
            <person name="Raoult D."/>
            <person name="Greub G."/>
            <person name="Miranda-Saavedra D."/>
            <person name="Chen N."/>
            <person name="Nash P."/>
            <person name="Ginger M.L."/>
            <person name="Horn M."/>
            <person name="Schaap P."/>
            <person name="Caler L."/>
            <person name="Loftus B."/>
        </authorList>
    </citation>
    <scope>NUCLEOTIDE SEQUENCE [LARGE SCALE GENOMIC DNA]</scope>
    <source>
        <strain evidence="8 9">Neff</strain>
    </source>
</reference>
<dbReference type="InterPro" id="IPR013815">
    <property type="entry name" value="ATP_grasp_subdomain_1"/>
</dbReference>
<evidence type="ECO:0000256" key="7">
    <source>
        <dbReference type="SAM" id="SignalP"/>
    </source>
</evidence>
<dbReference type="GeneID" id="14924057"/>
<keyword evidence="5" id="KW-0067">ATP-binding</keyword>
<dbReference type="PANTHER" id="PTHR45870">
    <property type="entry name" value="TUBULIN MONOGLYCYLASE TTLL3"/>
    <property type="match status" value="1"/>
</dbReference>
<dbReference type="SUPFAM" id="SSF56059">
    <property type="entry name" value="Glutathione synthetase ATP-binding domain-like"/>
    <property type="match status" value="1"/>
</dbReference>
<dbReference type="InterPro" id="IPR051437">
    <property type="entry name" value="TTLL_monoglycylase"/>
</dbReference>
<evidence type="ECO:0000313" key="9">
    <source>
        <dbReference type="Proteomes" id="UP000011083"/>
    </source>
</evidence>
<dbReference type="STRING" id="1257118.L8HD46"/>
<evidence type="ECO:0000256" key="4">
    <source>
        <dbReference type="ARBA" id="ARBA00022741"/>
    </source>
</evidence>
<dbReference type="Gene3D" id="3.30.470.20">
    <property type="entry name" value="ATP-grasp fold, B domain"/>
    <property type="match status" value="1"/>
</dbReference>
<keyword evidence="7" id="KW-0732">Signal</keyword>
<dbReference type="KEGG" id="acan:ACA1_361230"/>
<name>L8HD46_ACACF</name>
<feature type="region of interest" description="Disordered" evidence="6">
    <location>
        <begin position="593"/>
        <end position="622"/>
    </location>
</feature>
<dbReference type="GO" id="GO:0005737">
    <property type="term" value="C:cytoplasm"/>
    <property type="evidence" value="ECO:0007669"/>
    <property type="project" value="UniProtKB-SubCell"/>
</dbReference>
<feature type="compositionally biased region" description="Polar residues" evidence="6">
    <location>
        <begin position="229"/>
        <end position="244"/>
    </location>
</feature>
<dbReference type="Pfam" id="PF03133">
    <property type="entry name" value="TTL"/>
    <property type="match status" value="1"/>
</dbReference>
<dbReference type="InterPro" id="IPR004344">
    <property type="entry name" value="TTL/TTLL_fam"/>
</dbReference>
<dbReference type="GO" id="GO:0070736">
    <property type="term" value="F:protein-glycine ligase activity, initiating"/>
    <property type="evidence" value="ECO:0007669"/>
    <property type="project" value="TreeGrafter"/>
</dbReference>
<accession>L8HD46</accession>
<feature type="region of interest" description="Disordered" evidence="6">
    <location>
        <begin position="347"/>
        <end position="374"/>
    </location>
</feature>
<feature type="signal peptide" evidence="7">
    <location>
        <begin position="1"/>
        <end position="22"/>
    </location>
</feature>
<evidence type="ECO:0000256" key="5">
    <source>
        <dbReference type="ARBA" id="ARBA00022840"/>
    </source>
</evidence>
<feature type="region of interest" description="Disordered" evidence="6">
    <location>
        <begin position="229"/>
        <end position="252"/>
    </location>
</feature>
<evidence type="ECO:0000256" key="3">
    <source>
        <dbReference type="ARBA" id="ARBA00022598"/>
    </source>
</evidence>
<dbReference type="OMA" id="DGNKNIW"/>
<dbReference type="PROSITE" id="PS51221">
    <property type="entry name" value="TTL"/>
    <property type="match status" value="1"/>
</dbReference>
<keyword evidence="3 8" id="KW-0436">Ligase</keyword>
<dbReference type="VEuPathDB" id="AmoebaDB:ACA1_361230"/>
<keyword evidence="9" id="KW-1185">Reference proteome</keyword>
<dbReference type="Proteomes" id="UP000011083">
    <property type="component" value="Unassembled WGS sequence"/>
</dbReference>
<dbReference type="GO" id="GO:0005524">
    <property type="term" value="F:ATP binding"/>
    <property type="evidence" value="ECO:0007669"/>
    <property type="project" value="UniProtKB-KW"/>
</dbReference>
<dbReference type="OrthoDB" id="17921at2759"/>
<keyword evidence="2" id="KW-0963">Cytoplasm</keyword>
<dbReference type="EMBL" id="KB007867">
    <property type="protein sequence ID" value="ELR23085.1"/>
    <property type="molecule type" value="Genomic_DNA"/>
</dbReference>
<evidence type="ECO:0000256" key="6">
    <source>
        <dbReference type="SAM" id="MobiDB-lite"/>
    </source>
</evidence>
<feature type="chain" id="PRO_5003991003" evidence="7">
    <location>
        <begin position="23"/>
        <end position="622"/>
    </location>
</feature>
<evidence type="ECO:0000256" key="1">
    <source>
        <dbReference type="ARBA" id="ARBA00004496"/>
    </source>
</evidence>
<dbReference type="PANTHER" id="PTHR45870:SF2">
    <property type="entry name" value="TUBULIN MONOGLYCYLASE TTLL3"/>
    <property type="match status" value="1"/>
</dbReference>
<proteinExistence type="predicted"/>
<dbReference type="AlphaFoldDB" id="L8HD46"/>
<organism evidence="8 9">
    <name type="scientific">Acanthamoeba castellanii (strain ATCC 30010 / Neff)</name>
    <dbReference type="NCBI Taxonomy" id="1257118"/>
    <lineage>
        <taxon>Eukaryota</taxon>
        <taxon>Amoebozoa</taxon>
        <taxon>Discosea</taxon>
        <taxon>Longamoebia</taxon>
        <taxon>Centramoebida</taxon>
        <taxon>Acanthamoebidae</taxon>
        <taxon>Acanthamoeba</taxon>
    </lineage>
</organism>